<dbReference type="InterPro" id="IPR029410">
    <property type="entry name" value="CAP_assoc"/>
</dbReference>
<dbReference type="CDD" id="cd05379">
    <property type="entry name" value="CAP_bacterial"/>
    <property type="match status" value="1"/>
</dbReference>
<dbReference type="Pfam" id="PF14504">
    <property type="entry name" value="CAP_assoc_N"/>
    <property type="match status" value="1"/>
</dbReference>
<dbReference type="Proteomes" id="UP000095658">
    <property type="component" value="Unassembled WGS sequence"/>
</dbReference>
<protein>
    <submittedName>
        <fullName evidence="3">Serine protease</fullName>
    </submittedName>
</protein>
<dbReference type="InterPro" id="IPR035940">
    <property type="entry name" value="CAP_sf"/>
</dbReference>
<reference evidence="3 4" key="1">
    <citation type="submission" date="2016-06" db="EMBL/GenBank/DDBJ databases">
        <title>Domibacillus iocasae genome sequencing.</title>
        <authorList>
            <person name="Verma A."/>
            <person name="Pal Y."/>
            <person name="Ojha A.K."/>
            <person name="Krishnamurthi S."/>
        </authorList>
    </citation>
    <scope>NUCLEOTIDE SEQUENCE [LARGE SCALE GENOMIC DNA]</scope>
    <source>
        <strain evidence="3 4">DSM 29979</strain>
    </source>
</reference>
<dbReference type="RefSeq" id="WP_069939924.1">
    <property type="nucleotide sequence ID" value="NZ_MAMP01000025.1"/>
</dbReference>
<comment type="caution">
    <text evidence="3">The sequence shown here is derived from an EMBL/GenBank/DDBJ whole genome shotgun (WGS) entry which is preliminary data.</text>
</comment>
<evidence type="ECO:0000259" key="1">
    <source>
        <dbReference type="Pfam" id="PF00188"/>
    </source>
</evidence>
<dbReference type="STRING" id="1714016.BA724_13800"/>
<proteinExistence type="predicted"/>
<feature type="domain" description="CAP-associated" evidence="2">
    <location>
        <begin position="95"/>
        <end position="230"/>
    </location>
</feature>
<dbReference type="InterPro" id="IPR014044">
    <property type="entry name" value="CAP_dom"/>
</dbReference>
<evidence type="ECO:0000313" key="4">
    <source>
        <dbReference type="Proteomes" id="UP000095658"/>
    </source>
</evidence>
<sequence>MKKLFYFVLLLVVAFNTRPLWEEYAEPYVNLAFMDIISEQMEDVRENPIVINTVDKVTAEVKSLVGIAPEPVEQAEKPELASPDSQTFSVYNIQIGDERADVEKEVGTPKRQSQNEYGTHWYAYHENYQNFLMVSYDEENRVNGLYTSHDLISSNVGIALNTPKETVRAQLGDPMDKMRKGLTYYILNETNEHDYYHIDNSFVTVFYDVHEQNTVTAIQILDEDLEAEKRGMYAENSAALREGFEYQLFDVTNATRVIHGLPVLAWDDRVSGTARNHSVDMAKNNYFDHTNLDGQSPFDRMEEDGTRFMAAGENLAYGQFSSIFAHEGLMNSAGHRKNIISDDFAYLGVGVAVNNDNQPYFTENFFNN</sequence>
<organism evidence="3 4">
    <name type="scientific">Domibacillus iocasae</name>
    <dbReference type="NCBI Taxonomy" id="1714016"/>
    <lineage>
        <taxon>Bacteria</taxon>
        <taxon>Bacillati</taxon>
        <taxon>Bacillota</taxon>
        <taxon>Bacilli</taxon>
        <taxon>Bacillales</taxon>
        <taxon>Bacillaceae</taxon>
        <taxon>Domibacillus</taxon>
    </lineage>
</organism>
<accession>A0A1E7DLD8</accession>
<dbReference type="PANTHER" id="PTHR31157:SF1">
    <property type="entry name" value="SCP DOMAIN-CONTAINING PROTEIN"/>
    <property type="match status" value="1"/>
</dbReference>
<keyword evidence="4" id="KW-1185">Reference proteome</keyword>
<dbReference type="GO" id="GO:0006508">
    <property type="term" value="P:proteolysis"/>
    <property type="evidence" value="ECO:0007669"/>
    <property type="project" value="UniProtKB-KW"/>
</dbReference>
<name>A0A1E7DLD8_9BACI</name>
<gene>
    <name evidence="3" type="ORF">BA724_13800</name>
</gene>
<evidence type="ECO:0000313" key="3">
    <source>
        <dbReference type="EMBL" id="OES43488.1"/>
    </source>
</evidence>
<dbReference type="PANTHER" id="PTHR31157">
    <property type="entry name" value="SCP DOMAIN-CONTAINING PROTEIN"/>
    <property type="match status" value="1"/>
</dbReference>
<dbReference type="GO" id="GO:0008233">
    <property type="term" value="F:peptidase activity"/>
    <property type="evidence" value="ECO:0007669"/>
    <property type="project" value="UniProtKB-KW"/>
</dbReference>
<dbReference type="EMBL" id="MAMP01000025">
    <property type="protein sequence ID" value="OES43488.1"/>
    <property type="molecule type" value="Genomic_DNA"/>
</dbReference>
<feature type="domain" description="SCP" evidence="1">
    <location>
        <begin position="250"/>
        <end position="365"/>
    </location>
</feature>
<dbReference type="AlphaFoldDB" id="A0A1E7DLD8"/>
<evidence type="ECO:0000259" key="2">
    <source>
        <dbReference type="Pfam" id="PF14504"/>
    </source>
</evidence>
<dbReference type="Gene3D" id="3.40.33.10">
    <property type="entry name" value="CAP"/>
    <property type="match status" value="1"/>
</dbReference>
<keyword evidence="3" id="KW-0378">Hydrolase</keyword>
<dbReference type="SUPFAM" id="SSF55797">
    <property type="entry name" value="PR-1-like"/>
    <property type="match status" value="1"/>
</dbReference>
<dbReference type="Pfam" id="PF00188">
    <property type="entry name" value="CAP"/>
    <property type="match status" value="1"/>
</dbReference>
<keyword evidence="3" id="KW-0645">Protease</keyword>